<evidence type="ECO:0000256" key="4">
    <source>
        <dbReference type="ARBA" id="ARBA00022605"/>
    </source>
</evidence>
<protein>
    <recommendedName>
        <fullName evidence="3 8">Histidinol-phosphatase</fullName>
        <shortName evidence="8">HolPase</shortName>
        <ecNumber evidence="3 8">3.1.3.15</ecNumber>
    </recommendedName>
</protein>
<gene>
    <name evidence="10" type="ORF">M0651_10425</name>
</gene>
<evidence type="ECO:0000256" key="3">
    <source>
        <dbReference type="ARBA" id="ARBA00013085"/>
    </source>
</evidence>
<name>A0A9X1XZ39_9BACL</name>
<keyword evidence="5 8" id="KW-0378">Hydrolase</keyword>
<feature type="domain" description="PHP" evidence="9">
    <location>
        <begin position="4"/>
        <end position="199"/>
    </location>
</feature>
<evidence type="ECO:0000256" key="5">
    <source>
        <dbReference type="ARBA" id="ARBA00022801"/>
    </source>
</evidence>
<sequence>MKFDLHTHHFRCGHADGNIRDYIEAGLAAGLAVIGISDHTPYFGRVEDQPFPQIAMGKQAFAGYVEEVLKLKQEYAGRIDVLLGIESDFFPEHVGAYRNTLNQYPFDYVIGSVHSVGEVSIFNKNRWKGLSREEKITSKESYYDLIRQSARSGMFQILGHIDAMKGNYPAFTDIPAAQAIDETLKTIAEHGIAIEINTSGKTKLSGGWYPDDSILERALHFGVSVTFGSDAHTPSRVGDEWEEVARRLKEIGFHEWVYFKNKQKITVPL</sequence>
<dbReference type="NCBIfam" id="TIGR01856">
    <property type="entry name" value="hisJ_fam"/>
    <property type="match status" value="1"/>
</dbReference>
<comment type="caution">
    <text evidence="10">The sequence shown here is derived from an EMBL/GenBank/DDBJ whole genome shotgun (WGS) entry which is preliminary data.</text>
</comment>
<dbReference type="InterPro" id="IPR016195">
    <property type="entry name" value="Pol/histidinol_Pase-like"/>
</dbReference>
<dbReference type="InterPro" id="IPR004013">
    <property type="entry name" value="PHP_dom"/>
</dbReference>
<evidence type="ECO:0000313" key="10">
    <source>
        <dbReference type="EMBL" id="MCK8487588.1"/>
    </source>
</evidence>
<dbReference type="AlphaFoldDB" id="A0A9X1XZ39"/>
<dbReference type="EC" id="3.1.3.15" evidence="3 8"/>
<evidence type="ECO:0000259" key="9">
    <source>
        <dbReference type="Pfam" id="PF02811"/>
    </source>
</evidence>
<evidence type="ECO:0000256" key="2">
    <source>
        <dbReference type="ARBA" id="ARBA00009152"/>
    </source>
</evidence>
<dbReference type="PANTHER" id="PTHR21039:SF0">
    <property type="entry name" value="HISTIDINOL-PHOSPHATASE"/>
    <property type="match status" value="1"/>
</dbReference>
<comment type="similarity">
    <text evidence="2 8">Belongs to the PHP hydrolase family. HisK subfamily.</text>
</comment>
<dbReference type="NCBIfam" id="NF005596">
    <property type="entry name" value="PRK07328.1"/>
    <property type="match status" value="1"/>
</dbReference>
<comment type="pathway">
    <text evidence="1 8">Amino-acid biosynthesis; L-histidine biosynthesis; L-histidine from 5-phospho-alpha-D-ribose 1-diphosphate: step 8/9.</text>
</comment>
<dbReference type="InterPro" id="IPR010140">
    <property type="entry name" value="Histidinol_P_phosphatase_HisJ"/>
</dbReference>
<evidence type="ECO:0000256" key="7">
    <source>
        <dbReference type="ARBA" id="ARBA00049158"/>
    </source>
</evidence>
<reference evidence="10" key="1">
    <citation type="submission" date="2022-04" db="EMBL/GenBank/DDBJ databases">
        <authorList>
            <person name="Seo M.-J."/>
        </authorList>
    </citation>
    <scope>NUCLEOTIDE SEQUENCE</scope>
    <source>
        <strain evidence="10">MBLB2552</strain>
    </source>
</reference>
<keyword evidence="4 8" id="KW-0028">Amino-acid biosynthesis</keyword>
<comment type="catalytic activity">
    <reaction evidence="7 8">
        <text>L-histidinol phosphate + H2O = L-histidinol + phosphate</text>
        <dbReference type="Rhea" id="RHEA:14465"/>
        <dbReference type="ChEBI" id="CHEBI:15377"/>
        <dbReference type="ChEBI" id="CHEBI:43474"/>
        <dbReference type="ChEBI" id="CHEBI:57699"/>
        <dbReference type="ChEBI" id="CHEBI:57980"/>
        <dbReference type="EC" id="3.1.3.15"/>
    </reaction>
</comment>
<evidence type="ECO:0000256" key="8">
    <source>
        <dbReference type="RuleBase" id="RU366003"/>
    </source>
</evidence>
<dbReference type="EMBL" id="JALPRK010000007">
    <property type="protein sequence ID" value="MCK8487588.1"/>
    <property type="molecule type" value="Genomic_DNA"/>
</dbReference>
<keyword evidence="11" id="KW-1185">Reference proteome</keyword>
<dbReference type="PANTHER" id="PTHR21039">
    <property type="entry name" value="HISTIDINOL PHOSPHATASE-RELATED"/>
    <property type="match status" value="1"/>
</dbReference>
<evidence type="ECO:0000313" key="11">
    <source>
        <dbReference type="Proteomes" id="UP001139534"/>
    </source>
</evidence>
<dbReference type="RefSeq" id="WP_248551683.1">
    <property type="nucleotide sequence ID" value="NZ_JALPRK010000007.1"/>
</dbReference>
<dbReference type="CDD" id="cd12110">
    <property type="entry name" value="PHP_HisPPase_Hisj_like"/>
    <property type="match status" value="1"/>
</dbReference>
<dbReference type="Proteomes" id="UP001139534">
    <property type="component" value="Unassembled WGS sequence"/>
</dbReference>
<dbReference type="Pfam" id="PF02811">
    <property type="entry name" value="PHP"/>
    <property type="match status" value="1"/>
</dbReference>
<dbReference type="GO" id="GO:0005737">
    <property type="term" value="C:cytoplasm"/>
    <property type="evidence" value="ECO:0007669"/>
    <property type="project" value="TreeGrafter"/>
</dbReference>
<dbReference type="GO" id="GO:0000105">
    <property type="term" value="P:L-histidine biosynthetic process"/>
    <property type="evidence" value="ECO:0007669"/>
    <property type="project" value="UniProtKB-UniRule"/>
</dbReference>
<proteinExistence type="inferred from homology"/>
<organism evidence="10 11">
    <name type="scientific">Paenibacillus mellifer</name>
    <dbReference type="NCBI Taxonomy" id="2937794"/>
    <lineage>
        <taxon>Bacteria</taxon>
        <taxon>Bacillati</taxon>
        <taxon>Bacillota</taxon>
        <taxon>Bacilli</taxon>
        <taxon>Bacillales</taxon>
        <taxon>Paenibacillaceae</taxon>
        <taxon>Paenibacillus</taxon>
    </lineage>
</organism>
<dbReference type="Gene3D" id="3.20.20.140">
    <property type="entry name" value="Metal-dependent hydrolases"/>
    <property type="match status" value="1"/>
</dbReference>
<keyword evidence="6 8" id="KW-0368">Histidine biosynthesis</keyword>
<evidence type="ECO:0000256" key="6">
    <source>
        <dbReference type="ARBA" id="ARBA00023102"/>
    </source>
</evidence>
<dbReference type="SUPFAM" id="SSF89550">
    <property type="entry name" value="PHP domain-like"/>
    <property type="match status" value="1"/>
</dbReference>
<dbReference type="GO" id="GO:0004401">
    <property type="term" value="F:histidinol-phosphatase activity"/>
    <property type="evidence" value="ECO:0007669"/>
    <property type="project" value="UniProtKB-UniRule"/>
</dbReference>
<accession>A0A9X1XZ39</accession>
<evidence type="ECO:0000256" key="1">
    <source>
        <dbReference type="ARBA" id="ARBA00004970"/>
    </source>
</evidence>